<dbReference type="GO" id="GO:0008270">
    <property type="term" value="F:zinc ion binding"/>
    <property type="evidence" value="ECO:0007669"/>
    <property type="project" value="UniProtKB-KW"/>
</dbReference>
<dbReference type="InterPro" id="IPR013083">
    <property type="entry name" value="Znf_RING/FYVE/PHD"/>
</dbReference>
<dbReference type="AlphaFoldDB" id="A0A851TPN8"/>
<sequence length="296" mass="31509">MDEQKPPSEDKDSETAGERGVPRRAPWGALSPGVRQPLVPAADGTASSEEAGGTEGDPLKPPEEASAGPELEPERTGTEEPPQAGSAPARRCALCNCGAWSPHGQQELQRFDPPPDWPPWPAVPKPTETRHEPLPPPDDLAPIGFAEPVVPAQLFEPTGEPSRLVVVVVVGSLCRGPPRPRRHLSTGHCWVHRCCAAWSAGVLPGAAGLSHVDRAVFSGISQKCEHCQRMGATIPCRADGCPRLYHFPCAAASGCFQSMKTLRLLCPEHMVKAAQTGDARCVVCDGPGDLRDLLFC</sequence>
<evidence type="ECO:0000256" key="6">
    <source>
        <dbReference type="ARBA" id="ARBA00023015"/>
    </source>
</evidence>
<keyword evidence="2" id="KW-0479">Metal-binding</keyword>
<feature type="compositionally biased region" description="Pro residues" evidence="9">
    <location>
        <begin position="112"/>
        <end position="124"/>
    </location>
</feature>
<keyword evidence="6" id="KW-0805">Transcription regulation</keyword>
<protein>
    <submittedName>
        <fullName evidence="11">KMT2D methyltransferase</fullName>
    </submittedName>
</protein>
<evidence type="ECO:0000256" key="9">
    <source>
        <dbReference type="SAM" id="MobiDB-lite"/>
    </source>
</evidence>
<dbReference type="GO" id="GO:0044666">
    <property type="term" value="C:MLL3/4 complex"/>
    <property type="evidence" value="ECO:0007669"/>
    <property type="project" value="TreeGrafter"/>
</dbReference>
<keyword evidence="11" id="KW-0489">Methyltransferase</keyword>
<dbReference type="SMART" id="SM00249">
    <property type="entry name" value="PHD"/>
    <property type="match status" value="1"/>
</dbReference>
<keyword evidence="5" id="KW-0862">Zinc</keyword>
<gene>
    <name evidence="11" type="primary">Kmt2d_2</name>
    <name evidence="11" type="ORF">NOTNIG_R14633</name>
</gene>
<dbReference type="PANTHER" id="PTHR45888">
    <property type="entry name" value="HL01030P-RELATED"/>
    <property type="match status" value="1"/>
</dbReference>
<evidence type="ECO:0000256" key="5">
    <source>
        <dbReference type="ARBA" id="ARBA00022833"/>
    </source>
</evidence>
<evidence type="ECO:0000313" key="12">
    <source>
        <dbReference type="Proteomes" id="UP000661971"/>
    </source>
</evidence>
<keyword evidence="7" id="KW-0804">Transcription</keyword>
<evidence type="ECO:0000256" key="8">
    <source>
        <dbReference type="ARBA" id="ARBA00023242"/>
    </source>
</evidence>
<accession>A0A851TPN8</accession>
<name>A0A851TPN8_9AVES</name>
<keyword evidence="11" id="KW-0808">Transferase</keyword>
<dbReference type="GO" id="GO:0032259">
    <property type="term" value="P:methylation"/>
    <property type="evidence" value="ECO:0007669"/>
    <property type="project" value="UniProtKB-KW"/>
</dbReference>
<keyword evidence="4" id="KW-0863">Zinc-finger</keyword>
<dbReference type="PROSITE" id="PS51805">
    <property type="entry name" value="EPHD"/>
    <property type="match status" value="1"/>
</dbReference>
<dbReference type="GO" id="GO:0042800">
    <property type="term" value="F:histone H3K4 methyltransferase activity"/>
    <property type="evidence" value="ECO:0007669"/>
    <property type="project" value="TreeGrafter"/>
</dbReference>
<dbReference type="Pfam" id="PF13771">
    <property type="entry name" value="zf-HC5HC2H"/>
    <property type="match status" value="1"/>
</dbReference>
<evidence type="ECO:0000313" key="11">
    <source>
        <dbReference type="EMBL" id="NXD17701.1"/>
    </source>
</evidence>
<feature type="non-terminal residue" evidence="11">
    <location>
        <position position="1"/>
    </location>
</feature>
<dbReference type="GO" id="GO:0003713">
    <property type="term" value="F:transcription coactivator activity"/>
    <property type="evidence" value="ECO:0007669"/>
    <property type="project" value="TreeGrafter"/>
</dbReference>
<comment type="caution">
    <text evidence="11">The sequence shown here is derived from an EMBL/GenBank/DDBJ whole genome shotgun (WGS) entry which is preliminary data.</text>
</comment>
<dbReference type="PANTHER" id="PTHR45888:SF2">
    <property type="entry name" value="HISTONE-LYSINE N-METHYLTRANSFERASE 2D"/>
    <property type="match status" value="1"/>
</dbReference>
<dbReference type="InterPro" id="IPR001965">
    <property type="entry name" value="Znf_PHD"/>
</dbReference>
<keyword evidence="12" id="KW-1185">Reference proteome</keyword>
<feature type="compositionally biased region" description="Basic and acidic residues" evidence="9">
    <location>
        <begin position="1"/>
        <end position="21"/>
    </location>
</feature>
<dbReference type="GO" id="GO:0045944">
    <property type="term" value="P:positive regulation of transcription by RNA polymerase II"/>
    <property type="evidence" value="ECO:0007669"/>
    <property type="project" value="TreeGrafter"/>
</dbReference>
<organism evidence="11 12">
    <name type="scientific">Nothocercus nigrocapillus</name>
    <dbReference type="NCBI Taxonomy" id="1977171"/>
    <lineage>
        <taxon>Eukaryota</taxon>
        <taxon>Metazoa</taxon>
        <taxon>Chordata</taxon>
        <taxon>Craniata</taxon>
        <taxon>Vertebrata</taxon>
        <taxon>Euteleostomi</taxon>
        <taxon>Archelosauria</taxon>
        <taxon>Archosauria</taxon>
        <taxon>Dinosauria</taxon>
        <taxon>Saurischia</taxon>
        <taxon>Theropoda</taxon>
        <taxon>Coelurosauria</taxon>
        <taxon>Aves</taxon>
        <taxon>Palaeognathae</taxon>
        <taxon>Tinamiformes</taxon>
        <taxon>Tinamidae</taxon>
        <taxon>Nothocercus</taxon>
    </lineage>
</organism>
<feature type="non-terminal residue" evidence="11">
    <location>
        <position position="296"/>
    </location>
</feature>
<proteinExistence type="predicted"/>
<comment type="subcellular location">
    <subcellularLocation>
        <location evidence="1">Nucleus</location>
    </subcellularLocation>
</comment>
<dbReference type="Gene3D" id="3.30.40.10">
    <property type="entry name" value="Zinc/RING finger domain, C3HC4 (zinc finger)"/>
    <property type="match status" value="1"/>
</dbReference>
<evidence type="ECO:0000256" key="2">
    <source>
        <dbReference type="ARBA" id="ARBA00022723"/>
    </source>
</evidence>
<feature type="domain" description="PHD-type" evidence="10">
    <location>
        <begin position="168"/>
        <end position="270"/>
    </location>
</feature>
<evidence type="ECO:0000256" key="4">
    <source>
        <dbReference type="ARBA" id="ARBA00022771"/>
    </source>
</evidence>
<keyword evidence="3" id="KW-0677">Repeat</keyword>
<feature type="region of interest" description="Disordered" evidence="9">
    <location>
        <begin position="104"/>
        <end position="132"/>
    </location>
</feature>
<keyword evidence="8" id="KW-0539">Nucleus</keyword>
<evidence type="ECO:0000256" key="3">
    <source>
        <dbReference type="ARBA" id="ARBA00022737"/>
    </source>
</evidence>
<feature type="region of interest" description="Disordered" evidence="9">
    <location>
        <begin position="1"/>
        <end position="88"/>
    </location>
</feature>
<evidence type="ECO:0000259" key="10">
    <source>
        <dbReference type="PROSITE" id="PS51805"/>
    </source>
</evidence>
<reference evidence="12" key="1">
    <citation type="submission" date="2023-07" db="EMBL/GenBank/DDBJ databases">
        <title>Bird 10,000 Genomes (B10K) Project - Family phase.</title>
        <authorList>
            <person name="Zhang G."/>
        </authorList>
    </citation>
    <scope>NUCLEOTIDE SEQUENCE [LARGE SCALE GENOMIC DNA]</scope>
</reference>
<dbReference type="EMBL" id="WBNA01000564">
    <property type="protein sequence ID" value="NXD17701.1"/>
    <property type="molecule type" value="Genomic_DNA"/>
</dbReference>
<evidence type="ECO:0000256" key="7">
    <source>
        <dbReference type="ARBA" id="ARBA00023163"/>
    </source>
</evidence>
<dbReference type="Proteomes" id="UP000661971">
    <property type="component" value="Unassembled WGS sequence"/>
</dbReference>
<evidence type="ECO:0000256" key="1">
    <source>
        <dbReference type="ARBA" id="ARBA00004123"/>
    </source>
</evidence>
<dbReference type="InterPro" id="IPR034732">
    <property type="entry name" value="EPHD"/>
</dbReference>